<dbReference type="PANTHER" id="PTHR45614:SF229">
    <property type="entry name" value="MYB TRANSCRIPTION FACTOR-LIKE PROTEIN-RELATED"/>
    <property type="match status" value="1"/>
</dbReference>
<dbReference type="CDD" id="cd00167">
    <property type="entry name" value="SANT"/>
    <property type="match status" value="2"/>
</dbReference>
<proteinExistence type="predicted"/>
<dbReference type="Proteomes" id="UP001491310">
    <property type="component" value="Unassembled WGS sequence"/>
</dbReference>
<reference evidence="4 5" key="1">
    <citation type="journal article" date="2024" name="Nat. Commun.">
        <title>Phylogenomics reveals the evolutionary origins of lichenization in chlorophyte algae.</title>
        <authorList>
            <person name="Puginier C."/>
            <person name="Libourel C."/>
            <person name="Otte J."/>
            <person name="Skaloud P."/>
            <person name="Haon M."/>
            <person name="Grisel S."/>
            <person name="Petersen M."/>
            <person name="Berrin J.G."/>
            <person name="Delaux P.M."/>
            <person name="Dal Grande F."/>
            <person name="Keller J."/>
        </authorList>
    </citation>
    <scope>NUCLEOTIDE SEQUENCE [LARGE SCALE GENOMIC DNA]</scope>
    <source>
        <strain evidence="4 5">SAG 216-7</strain>
    </source>
</reference>
<feature type="domain" description="Myb-like" evidence="2">
    <location>
        <begin position="5"/>
        <end position="62"/>
    </location>
</feature>
<dbReference type="InterPro" id="IPR001005">
    <property type="entry name" value="SANT/Myb"/>
</dbReference>
<dbReference type="InterPro" id="IPR050560">
    <property type="entry name" value="MYB_TF"/>
</dbReference>
<accession>A0ABR2YTV5</accession>
<feature type="region of interest" description="Disordered" evidence="1">
    <location>
        <begin position="128"/>
        <end position="182"/>
    </location>
</feature>
<evidence type="ECO:0000259" key="3">
    <source>
        <dbReference type="PROSITE" id="PS51294"/>
    </source>
</evidence>
<evidence type="ECO:0000256" key="1">
    <source>
        <dbReference type="SAM" id="MobiDB-lite"/>
    </source>
</evidence>
<protein>
    <submittedName>
        <fullName evidence="4">Uncharacterized protein</fullName>
    </submittedName>
</protein>
<feature type="region of interest" description="Disordered" evidence="1">
    <location>
        <begin position="214"/>
        <end position="234"/>
    </location>
</feature>
<dbReference type="SUPFAM" id="SSF46689">
    <property type="entry name" value="Homeodomain-like"/>
    <property type="match status" value="2"/>
</dbReference>
<evidence type="ECO:0000313" key="4">
    <source>
        <dbReference type="EMBL" id="KAK9915292.1"/>
    </source>
</evidence>
<evidence type="ECO:0000313" key="5">
    <source>
        <dbReference type="Proteomes" id="UP001491310"/>
    </source>
</evidence>
<dbReference type="PROSITE" id="PS51294">
    <property type="entry name" value="HTH_MYB"/>
    <property type="match status" value="2"/>
</dbReference>
<organism evidence="4 5">
    <name type="scientific">Coccomyxa subellipsoidea</name>
    <dbReference type="NCBI Taxonomy" id="248742"/>
    <lineage>
        <taxon>Eukaryota</taxon>
        <taxon>Viridiplantae</taxon>
        <taxon>Chlorophyta</taxon>
        <taxon>core chlorophytes</taxon>
        <taxon>Trebouxiophyceae</taxon>
        <taxon>Trebouxiophyceae incertae sedis</taxon>
        <taxon>Coccomyxaceae</taxon>
        <taxon>Coccomyxa</taxon>
    </lineage>
</organism>
<dbReference type="InterPro" id="IPR009057">
    <property type="entry name" value="Homeodomain-like_sf"/>
</dbReference>
<dbReference type="InterPro" id="IPR017930">
    <property type="entry name" value="Myb_dom"/>
</dbReference>
<feature type="domain" description="Myb-like" evidence="2">
    <location>
        <begin position="63"/>
        <end position="115"/>
    </location>
</feature>
<dbReference type="EMBL" id="JALJOT010000005">
    <property type="protein sequence ID" value="KAK9915292.1"/>
    <property type="molecule type" value="Genomic_DNA"/>
</dbReference>
<evidence type="ECO:0000259" key="2">
    <source>
        <dbReference type="PROSITE" id="PS50090"/>
    </source>
</evidence>
<feature type="compositionally biased region" description="Low complexity" evidence="1">
    <location>
        <begin position="151"/>
        <end position="179"/>
    </location>
</feature>
<keyword evidence="5" id="KW-1185">Reference proteome</keyword>
<sequence>MFEETAECKGTTWKPEEDRRLQKVMSELGGTSGTGFSWSAVAKRLGGGRTGKSCRLRWFNQLCPTLKKEPFSSEEDRIVIQAHAKYGNQWALIAKLEGLEGRTDNAIKNRWNSTLKRKLALGEIAGASGKVKQPRSCDSDSDGPSPKRARSAPGSGSPKRGRSSANSAKSSPSHVSAPAFLSQPLENSGNPFLAAQRLAATANAAMDFVRGSDLDSPSCSMSSGGSNGSPLRGKRALDEAFPDPLGSPISVLEAFKSFREDIDVLSLDSVTEEVLADADFLFDLSDNDIMSDIGPIPGHPAAEQHQPLPRLTLPGLGSRCGDDRSAAAVIAAASYRVPDTPRSPFEDALDLSQQRSFSGFASSGSCALPDLEAIAAAAGAAAHPQQPLLQQPLRTAESIGSPMATAASSLPAAFCLGDDAVSSVRLEDFNSSSSAASAISHIAAARARAAAAAAAQLPASPAVAALEAAASSLADNLQTCLARFNSLRSPLPPSWSSNPKAEVNIMPRDSLAEIMAADQVIAAKNHVTSVASLSARTTSFESSRSLNQGIWNKVW</sequence>
<dbReference type="PANTHER" id="PTHR45614">
    <property type="entry name" value="MYB PROTEIN-RELATED"/>
    <property type="match status" value="1"/>
</dbReference>
<comment type="caution">
    <text evidence="4">The sequence shown here is derived from an EMBL/GenBank/DDBJ whole genome shotgun (WGS) entry which is preliminary data.</text>
</comment>
<dbReference type="Gene3D" id="1.10.10.60">
    <property type="entry name" value="Homeodomain-like"/>
    <property type="match status" value="2"/>
</dbReference>
<dbReference type="PROSITE" id="PS50090">
    <property type="entry name" value="MYB_LIKE"/>
    <property type="match status" value="2"/>
</dbReference>
<gene>
    <name evidence="4" type="ORF">WJX75_007181</name>
</gene>
<feature type="compositionally biased region" description="Low complexity" evidence="1">
    <location>
        <begin position="214"/>
        <end position="231"/>
    </location>
</feature>
<name>A0ABR2YTV5_9CHLO</name>
<feature type="domain" description="HTH myb-type" evidence="3">
    <location>
        <begin position="64"/>
        <end position="119"/>
    </location>
</feature>
<feature type="domain" description="HTH myb-type" evidence="3">
    <location>
        <begin position="5"/>
        <end position="62"/>
    </location>
</feature>
<dbReference type="SMART" id="SM00717">
    <property type="entry name" value="SANT"/>
    <property type="match status" value="2"/>
</dbReference>
<dbReference type="Pfam" id="PF00249">
    <property type="entry name" value="Myb_DNA-binding"/>
    <property type="match status" value="2"/>
</dbReference>